<proteinExistence type="predicted"/>
<dbReference type="PANTHER" id="PTHR42911:SF1">
    <property type="entry name" value="MODULATOR OF FTSH PROTEASE HFLC"/>
    <property type="match status" value="1"/>
</dbReference>
<name>A0A383AUQ4_9ZZZZ</name>
<evidence type="ECO:0000259" key="1">
    <source>
        <dbReference type="Pfam" id="PF01145"/>
    </source>
</evidence>
<feature type="non-terminal residue" evidence="2">
    <location>
        <position position="1"/>
    </location>
</feature>
<sequence>VKETDQVILTQFGKVAGEPVTEPGLHFKIPFIQEVNRIEARFLPWDGTINEMSTKDKTYLIIDTFARWRIKDPMKYFLRLRDERSALSRLDDILGSETRNAVAKHE</sequence>
<feature type="domain" description="Band 7" evidence="1">
    <location>
        <begin position="2"/>
        <end position="105"/>
    </location>
</feature>
<dbReference type="PANTHER" id="PTHR42911">
    <property type="entry name" value="MODULATOR OF FTSH PROTEASE HFLC"/>
    <property type="match status" value="1"/>
</dbReference>
<gene>
    <name evidence="2" type="ORF">METZ01_LOCUS463779</name>
</gene>
<organism evidence="2">
    <name type="scientific">marine metagenome</name>
    <dbReference type="NCBI Taxonomy" id="408172"/>
    <lineage>
        <taxon>unclassified sequences</taxon>
        <taxon>metagenomes</taxon>
        <taxon>ecological metagenomes</taxon>
    </lineage>
</organism>
<dbReference type="InterPro" id="IPR001107">
    <property type="entry name" value="Band_7"/>
</dbReference>
<evidence type="ECO:0000313" key="2">
    <source>
        <dbReference type="EMBL" id="SVE10925.1"/>
    </source>
</evidence>
<dbReference type="SUPFAM" id="SSF117892">
    <property type="entry name" value="Band 7/SPFH domain"/>
    <property type="match status" value="1"/>
</dbReference>
<dbReference type="EMBL" id="UINC01194705">
    <property type="protein sequence ID" value="SVE10925.1"/>
    <property type="molecule type" value="Genomic_DNA"/>
</dbReference>
<reference evidence="2" key="1">
    <citation type="submission" date="2018-05" db="EMBL/GenBank/DDBJ databases">
        <authorList>
            <person name="Lanie J.A."/>
            <person name="Ng W.-L."/>
            <person name="Kazmierczak K.M."/>
            <person name="Andrzejewski T.M."/>
            <person name="Davidsen T.M."/>
            <person name="Wayne K.J."/>
            <person name="Tettelin H."/>
            <person name="Glass J.I."/>
            <person name="Rusch D."/>
            <person name="Podicherti R."/>
            <person name="Tsui H.-C.T."/>
            <person name="Winkler M.E."/>
        </authorList>
    </citation>
    <scope>NUCLEOTIDE SEQUENCE</scope>
</reference>
<dbReference type="InterPro" id="IPR036013">
    <property type="entry name" value="Band_7/SPFH_dom_sf"/>
</dbReference>
<dbReference type="AlphaFoldDB" id="A0A383AUQ4"/>
<feature type="non-terminal residue" evidence="2">
    <location>
        <position position="106"/>
    </location>
</feature>
<dbReference type="Gene3D" id="3.30.479.30">
    <property type="entry name" value="Band 7 domain"/>
    <property type="match status" value="1"/>
</dbReference>
<protein>
    <recommendedName>
        <fullName evidence="1">Band 7 domain-containing protein</fullName>
    </recommendedName>
</protein>
<dbReference type="Pfam" id="PF01145">
    <property type="entry name" value="Band_7"/>
    <property type="match status" value="1"/>
</dbReference>
<accession>A0A383AUQ4</accession>